<dbReference type="Proteomes" id="UP001082703">
    <property type="component" value="Unassembled WGS sequence"/>
</dbReference>
<feature type="transmembrane region" description="Helical" evidence="6">
    <location>
        <begin position="317"/>
        <end position="339"/>
    </location>
</feature>
<evidence type="ECO:0000313" key="7">
    <source>
        <dbReference type="EMBL" id="MCY1714440.1"/>
    </source>
</evidence>
<protein>
    <submittedName>
        <fullName evidence="7">Sporulation integral membrane protein YtvI</fullName>
    </submittedName>
</protein>
<keyword evidence="4 6" id="KW-1133">Transmembrane helix</keyword>
<organism evidence="7 8">
    <name type="scientific">Caproiciproducens galactitolivorans</name>
    <dbReference type="NCBI Taxonomy" id="642589"/>
    <lineage>
        <taxon>Bacteria</taxon>
        <taxon>Bacillati</taxon>
        <taxon>Bacillota</taxon>
        <taxon>Clostridia</taxon>
        <taxon>Eubacteriales</taxon>
        <taxon>Acutalibacteraceae</taxon>
        <taxon>Caproiciproducens</taxon>
    </lineage>
</organism>
<reference evidence="7 8" key="1">
    <citation type="submission" date="2022-11" db="EMBL/GenBank/DDBJ databases">
        <authorList>
            <person name="Caiyu Z."/>
        </authorList>
    </citation>
    <scope>NUCLEOTIDE SEQUENCE [LARGE SCALE GENOMIC DNA]</scope>
    <source>
        <strain evidence="7 8">YR-4</strain>
    </source>
</reference>
<dbReference type="PANTHER" id="PTHR21716">
    <property type="entry name" value="TRANSMEMBRANE PROTEIN"/>
    <property type="match status" value="1"/>
</dbReference>
<feature type="transmembrane region" description="Helical" evidence="6">
    <location>
        <begin position="154"/>
        <end position="178"/>
    </location>
</feature>
<dbReference type="RefSeq" id="WP_268058491.1">
    <property type="nucleotide sequence ID" value="NZ_JAPOHA010000008.1"/>
</dbReference>
<dbReference type="Pfam" id="PF01594">
    <property type="entry name" value="AI-2E_transport"/>
    <property type="match status" value="1"/>
</dbReference>
<name>A0ABT4BU67_9FIRM</name>
<dbReference type="EMBL" id="JAPOHA010000008">
    <property type="protein sequence ID" value="MCY1714440.1"/>
    <property type="molecule type" value="Genomic_DNA"/>
</dbReference>
<feature type="transmembrane region" description="Helical" evidence="6">
    <location>
        <begin position="66"/>
        <end position="89"/>
    </location>
</feature>
<comment type="similarity">
    <text evidence="2">Belongs to the autoinducer-2 exporter (AI-2E) (TC 2.A.86) family.</text>
</comment>
<evidence type="ECO:0000256" key="3">
    <source>
        <dbReference type="ARBA" id="ARBA00022692"/>
    </source>
</evidence>
<feature type="transmembrane region" description="Helical" evidence="6">
    <location>
        <begin position="12"/>
        <end position="31"/>
    </location>
</feature>
<evidence type="ECO:0000256" key="5">
    <source>
        <dbReference type="ARBA" id="ARBA00023136"/>
    </source>
</evidence>
<evidence type="ECO:0000256" key="2">
    <source>
        <dbReference type="ARBA" id="ARBA00009773"/>
    </source>
</evidence>
<accession>A0ABT4BU67</accession>
<feature type="transmembrane region" description="Helical" evidence="6">
    <location>
        <begin position="216"/>
        <end position="237"/>
    </location>
</feature>
<dbReference type="PANTHER" id="PTHR21716:SF68">
    <property type="entry name" value="TRANSPORT PROTEIN YTVI-RELATED"/>
    <property type="match status" value="1"/>
</dbReference>
<keyword evidence="5 6" id="KW-0472">Membrane</keyword>
<evidence type="ECO:0000313" key="8">
    <source>
        <dbReference type="Proteomes" id="UP001082703"/>
    </source>
</evidence>
<dbReference type="InterPro" id="IPR002549">
    <property type="entry name" value="AI-2E-like"/>
</dbReference>
<comment type="subcellular location">
    <subcellularLocation>
        <location evidence="1">Membrane</location>
        <topology evidence="1">Multi-pass membrane protein</topology>
    </subcellularLocation>
</comment>
<feature type="transmembrane region" description="Helical" evidence="6">
    <location>
        <begin position="277"/>
        <end position="297"/>
    </location>
</feature>
<gene>
    <name evidence="7" type="primary">ytvI</name>
    <name evidence="7" type="ORF">OUY18_09245</name>
</gene>
<sequence>MFEKRQLTRLKPLLYFFIEYTVVFFLFAVTLKYTFPFVAGFLLALSVQPLIRVLKEHLHFKPGVAAAVSTLVVFCVVFGILFLIGYWLISEISHLLNHLTVGVGSVTGPINRMISTVGEYLSKIDSKYVQQNQEQIMNIAQSGAGVLKTVLGSILAFLTSLPAVITMFIVMILSTYFFSKDMTGIKTHVKSLFSRNAVFNIRSASHHGISLSGKYICSYLFIYFITFIETLIVFFALGVPYPLVLSIITGIADILPVLGPGTIYIPLALFYVIKGSFLRAGILLLCYFLITAIRQIIEPKIVSSSINIHPLTMLAAIYFSLVAQNFWLLIYFSVLLILYKILTNMEVLPTLFEEPETVVPAETESCGNSVKSE</sequence>
<evidence type="ECO:0000256" key="1">
    <source>
        <dbReference type="ARBA" id="ARBA00004141"/>
    </source>
</evidence>
<evidence type="ECO:0000256" key="4">
    <source>
        <dbReference type="ARBA" id="ARBA00022989"/>
    </source>
</evidence>
<dbReference type="InterPro" id="IPR014227">
    <property type="entry name" value="YtvI-like"/>
</dbReference>
<keyword evidence="8" id="KW-1185">Reference proteome</keyword>
<proteinExistence type="inferred from homology"/>
<keyword evidence="3 6" id="KW-0812">Transmembrane</keyword>
<feature type="transmembrane region" description="Helical" evidence="6">
    <location>
        <begin position="243"/>
        <end position="265"/>
    </location>
</feature>
<dbReference type="NCBIfam" id="TIGR02872">
    <property type="entry name" value="spore_ytvI"/>
    <property type="match status" value="1"/>
</dbReference>
<evidence type="ECO:0000256" key="6">
    <source>
        <dbReference type="SAM" id="Phobius"/>
    </source>
</evidence>
<comment type="caution">
    <text evidence="7">The sequence shown here is derived from an EMBL/GenBank/DDBJ whole genome shotgun (WGS) entry which is preliminary data.</text>
</comment>
<feature type="transmembrane region" description="Helical" evidence="6">
    <location>
        <begin position="37"/>
        <end position="54"/>
    </location>
</feature>